<evidence type="ECO:0000313" key="3">
    <source>
        <dbReference type="WBParaSite" id="PTRK_0000534400.1"/>
    </source>
</evidence>
<dbReference type="Proteomes" id="UP000038045">
    <property type="component" value="Unplaced"/>
</dbReference>
<feature type="compositionally biased region" description="Basic residues" evidence="1">
    <location>
        <begin position="51"/>
        <end position="70"/>
    </location>
</feature>
<evidence type="ECO:0000313" key="2">
    <source>
        <dbReference type="Proteomes" id="UP000038045"/>
    </source>
</evidence>
<feature type="compositionally biased region" description="Low complexity" evidence="1">
    <location>
        <begin position="189"/>
        <end position="200"/>
    </location>
</feature>
<feature type="compositionally biased region" description="Low complexity" evidence="1">
    <location>
        <begin position="309"/>
        <end position="334"/>
    </location>
</feature>
<feature type="region of interest" description="Disordered" evidence="1">
    <location>
        <begin position="33"/>
        <end position="93"/>
    </location>
</feature>
<keyword evidence="2" id="KW-1185">Reference proteome</keyword>
<evidence type="ECO:0000256" key="1">
    <source>
        <dbReference type="SAM" id="MobiDB-lite"/>
    </source>
</evidence>
<feature type="compositionally biased region" description="Basic and acidic residues" evidence="1">
    <location>
        <begin position="352"/>
        <end position="364"/>
    </location>
</feature>
<reference evidence="3" key="1">
    <citation type="submission" date="2017-02" db="UniProtKB">
        <authorList>
            <consortium name="WormBaseParasite"/>
        </authorList>
    </citation>
    <scope>IDENTIFICATION</scope>
</reference>
<dbReference type="AlphaFoldDB" id="A0A0N4ZCU2"/>
<dbReference type="WBParaSite" id="PTRK_0000534400.1">
    <property type="protein sequence ID" value="PTRK_0000534400.1"/>
    <property type="gene ID" value="PTRK_0000534400"/>
</dbReference>
<feature type="region of interest" description="Disordered" evidence="1">
    <location>
        <begin position="1"/>
        <end position="21"/>
    </location>
</feature>
<accession>A0A0N4ZCU2</accession>
<feature type="compositionally biased region" description="Basic residues" evidence="1">
    <location>
        <begin position="219"/>
        <end position="250"/>
    </location>
</feature>
<name>A0A0N4ZCU2_PARTI</name>
<feature type="compositionally biased region" description="Basic residues" evidence="1">
    <location>
        <begin position="1"/>
        <end position="11"/>
    </location>
</feature>
<feature type="compositionally biased region" description="Basic and acidic residues" evidence="1">
    <location>
        <begin position="37"/>
        <end position="46"/>
    </location>
</feature>
<protein>
    <submittedName>
        <fullName evidence="3">RGS domain-containing protein</fullName>
    </submittedName>
</protein>
<sequence>FPGRHRRHRHGAEHGRGPCGLCGPAEVRRAAHALAARRGDRPDRRAGRASPARRHVRRHGRGRGTGRRPGRTGGRAPLRPGRGGRVAQREAGFRHAARPAALAYGDAEPHGLRLTAQALDETLLRRFAVDEDVRKIARSRGALMRLWEAYRPAFGAAVWGADAELHRQPARLDGGGAGVARPDEGAGGTAQRRAARTADGAFRRSAHGGPDAGAERALRRAGGRGRGRRGHGRGRGGRSSGRRLLHRRCGRIGAGRPGPATSSDARRRAGGGAAAGAARSRRGRGLLRPAGRRGAVERGPDRAHHQRRPLLAARAAARRVGAGPGARAGRTAHGGLAGGRGRAGAEAAETPAPRDRERRPDRPAARAGVPADRGGRPDPPTRGRARPGGPEPA</sequence>
<proteinExistence type="predicted"/>
<feature type="region of interest" description="Disordered" evidence="1">
    <location>
        <begin position="172"/>
        <end position="393"/>
    </location>
</feature>
<organism evidence="2 3">
    <name type="scientific">Parastrongyloides trichosuri</name>
    <name type="common">Possum-specific nematode worm</name>
    <dbReference type="NCBI Taxonomy" id="131310"/>
    <lineage>
        <taxon>Eukaryota</taxon>
        <taxon>Metazoa</taxon>
        <taxon>Ecdysozoa</taxon>
        <taxon>Nematoda</taxon>
        <taxon>Chromadorea</taxon>
        <taxon>Rhabditida</taxon>
        <taxon>Tylenchina</taxon>
        <taxon>Panagrolaimomorpha</taxon>
        <taxon>Strongyloidoidea</taxon>
        <taxon>Strongyloididae</taxon>
        <taxon>Parastrongyloides</taxon>
    </lineage>
</organism>
<feature type="compositionally biased region" description="Basic and acidic residues" evidence="1">
    <location>
        <begin position="294"/>
        <end position="303"/>
    </location>
</feature>